<evidence type="ECO:0000313" key="2">
    <source>
        <dbReference type="EMBL" id="EOZ92799.1"/>
    </source>
</evidence>
<gene>
    <name evidence="2" type="ORF">A33Q_3890</name>
</gene>
<name>S2D1P5_INDAL</name>
<evidence type="ECO:0008006" key="4">
    <source>
        <dbReference type="Google" id="ProtNLM"/>
    </source>
</evidence>
<dbReference type="SUPFAM" id="SSF56925">
    <property type="entry name" value="OMPA-like"/>
    <property type="match status" value="1"/>
</dbReference>
<keyword evidence="1" id="KW-0732">Signal</keyword>
<protein>
    <recommendedName>
        <fullName evidence="4">Outer membrane protein beta-barrel domain-containing protein</fullName>
    </recommendedName>
</protein>
<sequence>MKFIIKNPTTSVIMKKILPLLLLSFLWIITSNAHAQSQTENDQTFKGPLQKGKYTLGGNFFIGEDITSVQAGVGYFFSDKIGLGIDGTYVNELFLVQLLPRYYFHVLDNTYIFLELGVTAGDIFGVSGGAGVTYFINERIGFQGRLNNFSGGGVGLVVLFGGKNR</sequence>
<reference evidence="2 3" key="1">
    <citation type="journal article" date="2013" name="Genome Announc.">
        <title>Draft Genome Sequence of Indibacter alkaliphilus Strain LW1T, Isolated from Lonar Lake, a Haloalkaline Lake in the Buldana District of Maharashtra, India.</title>
        <authorList>
            <person name="Singh A."/>
            <person name="Kumar Jangir P."/>
            <person name="Sharma R."/>
            <person name="Singh A."/>
            <person name="Kumar Pinnaka A."/>
            <person name="Shivaji S."/>
        </authorList>
    </citation>
    <scope>NUCLEOTIDE SEQUENCE [LARGE SCALE GENOMIC DNA]</scope>
    <source>
        <strain evidence="3">CCUG 57479 / KCTC 22604 / LW1</strain>
    </source>
</reference>
<accession>S2D1P5</accession>
<keyword evidence="3" id="KW-1185">Reference proteome</keyword>
<organism evidence="2 3">
    <name type="scientific">Indibacter alkaliphilus (strain CCUG 57479 / KCTC 22604 / LW1)</name>
    <dbReference type="NCBI Taxonomy" id="1189612"/>
    <lineage>
        <taxon>Bacteria</taxon>
        <taxon>Pseudomonadati</taxon>
        <taxon>Bacteroidota</taxon>
        <taxon>Cytophagia</taxon>
        <taxon>Cytophagales</taxon>
        <taxon>Cyclobacteriaceae</taxon>
    </lineage>
</organism>
<evidence type="ECO:0000313" key="3">
    <source>
        <dbReference type="Proteomes" id="UP000006073"/>
    </source>
</evidence>
<feature type="signal peptide" evidence="1">
    <location>
        <begin position="1"/>
        <end position="35"/>
    </location>
</feature>
<dbReference type="InterPro" id="IPR011250">
    <property type="entry name" value="OMP/PagP_B-barrel"/>
</dbReference>
<dbReference type="AlphaFoldDB" id="S2D1P5"/>
<dbReference type="Proteomes" id="UP000006073">
    <property type="component" value="Unassembled WGS sequence"/>
</dbReference>
<evidence type="ECO:0000256" key="1">
    <source>
        <dbReference type="SAM" id="SignalP"/>
    </source>
</evidence>
<comment type="caution">
    <text evidence="2">The sequence shown here is derived from an EMBL/GenBank/DDBJ whole genome shotgun (WGS) entry which is preliminary data.</text>
</comment>
<dbReference type="EMBL" id="ALWO02000049">
    <property type="protein sequence ID" value="EOZ92799.1"/>
    <property type="molecule type" value="Genomic_DNA"/>
</dbReference>
<feature type="chain" id="PRO_5004507733" description="Outer membrane protein beta-barrel domain-containing protein" evidence="1">
    <location>
        <begin position="36"/>
        <end position="165"/>
    </location>
</feature>
<proteinExistence type="predicted"/>